<feature type="transmembrane region" description="Helical" evidence="2">
    <location>
        <begin position="12"/>
        <end position="36"/>
    </location>
</feature>
<organism evidence="6 7">
    <name type="scientific">Caldimicrobium thiodismutans</name>
    <dbReference type="NCBI Taxonomy" id="1653476"/>
    <lineage>
        <taxon>Bacteria</taxon>
        <taxon>Pseudomonadati</taxon>
        <taxon>Thermodesulfobacteriota</taxon>
        <taxon>Thermodesulfobacteria</taxon>
        <taxon>Thermodesulfobacteriales</taxon>
        <taxon>Thermodesulfobacteriaceae</taxon>
        <taxon>Caldimicrobium</taxon>
    </lineage>
</organism>
<dbReference type="PANTHER" id="PTHR33121:SF71">
    <property type="entry name" value="OXYGEN SENSOR PROTEIN DOSP"/>
    <property type="match status" value="1"/>
</dbReference>
<dbReference type="NCBIfam" id="TIGR00254">
    <property type="entry name" value="GGDEF"/>
    <property type="match status" value="1"/>
</dbReference>
<dbReference type="RefSeq" id="WP_068514216.1">
    <property type="nucleotide sequence ID" value="NZ_AP014945.1"/>
</dbReference>
<keyword evidence="2" id="KW-0812">Transmembrane</keyword>
<feature type="coiled-coil region" evidence="1">
    <location>
        <begin position="78"/>
        <end position="108"/>
    </location>
</feature>
<dbReference type="GO" id="GO:0016020">
    <property type="term" value="C:membrane"/>
    <property type="evidence" value="ECO:0007669"/>
    <property type="project" value="InterPro"/>
</dbReference>
<protein>
    <recommendedName>
        <fullName evidence="8">Diguanylate cyclase</fullName>
    </recommendedName>
</protein>
<feature type="domain" description="EAL" evidence="3">
    <location>
        <begin position="557"/>
        <end position="803"/>
    </location>
</feature>
<dbReference type="EMBL" id="AP014945">
    <property type="protein sequence ID" value="BAU23383.1"/>
    <property type="molecule type" value="Genomic_DNA"/>
</dbReference>
<feature type="transmembrane region" description="Helical" evidence="2">
    <location>
        <begin position="312"/>
        <end position="334"/>
    </location>
</feature>
<dbReference type="Pfam" id="PF00563">
    <property type="entry name" value="EAL"/>
    <property type="match status" value="1"/>
</dbReference>
<dbReference type="CDD" id="cd06225">
    <property type="entry name" value="HAMP"/>
    <property type="match status" value="1"/>
</dbReference>
<name>A0A0U5AHK8_9BACT</name>
<dbReference type="SUPFAM" id="SSF55073">
    <property type="entry name" value="Nucleotide cyclase"/>
    <property type="match status" value="1"/>
</dbReference>
<dbReference type="PROSITE" id="PS50887">
    <property type="entry name" value="GGDEF"/>
    <property type="match status" value="1"/>
</dbReference>
<dbReference type="STRING" id="1653476.THC_0999"/>
<dbReference type="SMART" id="SM00052">
    <property type="entry name" value="EAL"/>
    <property type="match status" value="1"/>
</dbReference>
<gene>
    <name evidence="6" type="ORF">THC_0999</name>
</gene>
<dbReference type="CDD" id="cd01948">
    <property type="entry name" value="EAL"/>
    <property type="match status" value="1"/>
</dbReference>
<evidence type="ECO:0000259" key="5">
    <source>
        <dbReference type="PROSITE" id="PS50887"/>
    </source>
</evidence>
<dbReference type="SUPFAM" id="SSF158472">
    <property type="entry name" value="HAMP domain-like"/>
    <property type="match status" value="1"/>
</dbReference>
<evidence type="ECO:0000313" key="7">
    <source>
        <dbReference type="Proteomes" id="UP000068196"/>
    </source>
</evidence>
<dbReference type="GO" id="GO:0071111">
    <property type="term" value="F:cyclic-guanylate-specific phosphodiesterase activity"/>
    <property type="evidence" value="ECO:0007669"/>
    <property type="project" value="InterPro"/>
</dbReference>
<dbReference type="SMART" id="SM00267">
    <property type="entry name" value="GGDEF"/>
    <property type="match status" value="1"/>
</dbReference>
<dbReference type="GO" id="GO:0007165">
    <property type="term" value="P:signal transduction"/>
    <property type="evidence" value="ECO:0007669"/>
    <property type="project" value="InterPro"/>
</dbReference>
<dbReference type="Gene3D" id="3.20.20.450">
    <property type="entry name" value="EAL domain"/>
    <property type="match status" value="1"/>
</dbReference>
<accession>A0A0U5AHK8</accession>
<dbReference type="CDD" id="cd01949">
    <property type="entry name" value="GGDEF"/>
    <property type="match status" value="1"/>
</dbReference>
<feature type="domain" description="HAMP" evidence="4">
    <location>
        <begin position="335"/>
        <end position="387"/>
    </location>
</feature>
<evidence type="ECO:0000259" key="4">
    <source>
        <dbReference type="PROSITE" id="PS50885"/>
    </source>
</evidence>
<dbReference type="Pfam" id="PF00990">
    <property type="entry name" value="GGDEF"/>
    <property type="match status" value="1"/>
</dbReference>
<dbReference type="Gene3D" id="6.10.340.10">
    <property type="match status" value="1"/>
</dbReference>
<sequence>MGLLTRFTLKQLLFYLQILAFIPWLIGVFLAFYFVYPEIKNARLQISAEEHLLIEALLLWNLQRHRGLSYLYLSLPENKEKEETLKALKEIEREIEDTFKKLSTLSLDVQHGKELIQKFKKTYEALKIEKFKGSAEENFFKHTELINQVILFLNQDAEKHKLFAEPDLYLRTLAQVSLMELPRFIEYLGRTRAIVSSALAKGGLTNHEKEMLLDYYEVLSGYNKNIKWILENIKLPEDTLLKLRNSQDLFEVYRITLRKYLAQDFRTKEMTGLEFFRFATITIDAFIDFHEALLRKYLEMIKAQKEGLFKRLGFLISGITLVLIVISLSFYMAYRYVVLRLRKVSEGVKRIAEGDLSMRVSLEGRDEIAEFVSVLNFSLSELEKRIKEIEFMLWHDYVTGAPNREKLLYDLKAFSNPILVLVDINSFKSINFVYGTKAGDILLKEVYQRLKEVFHGEVYRVGADEFALILEAHEEKKEEEIKKELQGKIEVLTKTPFSIDHERLSLNFTVCALCEITEPDKILTDAYSLLDETKARGENFYCEFNPGERFKKIHEENLHWLDKFRKALSEGRIVPFYQPIIDNQTKRPVKFEALVRLIDENGEIVSPFKFLTLAQKAGYGPKITKTVLQKALDDFLFLPYEISVNLSYNDFLQEESLQFIEDILLRREKPALVFEFLETEEIGNPQLVFSKLKEIKARGIKLAIDDFGSGYSSLQRLIDLGVDYIKIDASLIKRLPEDEKVQLLVKALVRFAKEAGIKTVAEFVADEVIYQKVCEFGIDYSQGYYFSPPLSLEEIKKFLNKYL</sequence>
<dbReference type="InterPro" id="IPR029787">
    <property type="entry name" value="Nucleotide_cyclase"/>
</dbReference>
<reference evidence="7" key="2">
    <citation type="journal article" date="2016" name="Int. J. Syst. Evol. Microbiol.">
        <title>Caldimicrobium thiodismutans sp. nov., a sulfur-disproportionating bacterium isolated from a hot spring.</title>
        <authorList>
            <person name="Kojima H."/>
            <person name="Umezawa K."/>
            <person name="Fukui M."/>
        </authorList>
    </citation>
    <scope>NUCLEOTIDE SEQUENCE [LARGE SCALE GENOMIC DNA]</scope>
    <source>
        <strain evidence="7">TF1</strain>
    </source>
</reference>
<dbReference type="Proteomes" id="UP000068196">
    <property type="component" value="Chromosome"/>
</dbReference>
<dbReference type="InterPro" id="IPR043128">
    <property type="entry name" value="Rev_trsase/Diguanyl_cyclase"/>
</dbReference>
<dbReference type="Pfam" id="PF08376">
    <property type="entry name" value="NIT"/>
    <property type="match status" value="1"/>
</dbReference>
<dbReference type="InterPro" id="IPR050706">
    <property type="entry name" value="Cyclic-di-GMP_PDE-like"/>
</dbReference>
<dbReference type="SMART" id="SM00304">
    <property type="entry name" value="HAMP"/>
    <property type="match status" value="1"/>
</dbReference>
<feature type="domain" description="GGDEF" evidence="5">
    <location>
        <begin position="415"/>
        <end position="546"/>
    </location>
</feature>
<dbReference type="AlphaFoldDB" id="A0A0U5AHK8"/>
<evidence type="ECO:0000313" key="6">
    <source>
        <dbReference type="EMBL" id="BAU23383.1"/>
    </source>
</evidence>
<dbReference type="OrthoDB" id="7057390at2"/>
<dbReference type="InterPro" id="IPR001633">
    <property type="entry name" value="EAL_dom"/>
</dbReference>
<dbReference type="Pfam" id="PF00672">
    <property type="entry name" value="HAMP"/>
    <property type="match status" value="1"/>
</dbReference>
<dbReference type="InterPro" id="IPR013587">
    <property type="entry name" value="Nitrate/nitrite_sensing"/>
</dbReference>
<dbReference type="Gene3D" id="3.30.70.270">
    <property type="match status" value="1"/>
</dbReference>
<dbReference type="InterPro" id="IPR000160">
    <property type="entry name" value="GGDEF_dom"/>
</dbReference>
<dbReference type="PROSITE" id="PS50885">
    <property type="entry name" value="HAMP"/>
    <property type="match status" value="1"/>
</dbReference>
<dbReference type="KEGG" id="cthi:THC_0999"/>
<evidence type="ECO:0000259" key="3">
    <source>
        <dbReference type="PROSITE" id="PS50883"/>
    </source>
</evidence>
<dbReference type="InterPro" id="IPR003660">
    <property type="entry name" value="HAMP_dom"/>
</dbReference>
<evidence type="ECO:0000256" key="2">
    <source>
        <dbReference type="SAM" id="Phobius"/>
    </source>
</evidence>
<evidence type="ECO:0000256" key="1">
    <source>
        <dbReference type="SAM" id="Coils"/>
    </source>
</evidence>
<keyword evidence="1" id="KW-0175">Coiled coil</keyword>
<dbReference type="SUPFAM" id="SSF141868">
    <property type="entry name" value="EAL domain-like"/>
    <property type="match status" value="1"/>
</dbReference>
<keyword evidence="2" id="KW-1133">Transmembrane helix</keyword>
<dbReference type="InterPro" id="IPR035919">
    <property type="entry name" value="EAL_sf"/>
</dbReference>
<dbReference type="PROSITE" id="PS50883">
    <property type="entry name" value="EAL"/>
    <property type="match status" value="1"/>
</dbReference>
<reference evidence="6 7" key="1">
    <citation type="journal article" date="2016" name="Int. J. Syst. Evol. Microbiol.">
        <title>Caldimicrobium thiodismutans sp. nov., a sulfur-disproportionating bacterium isolated from a hot spring, and emended description of the genus Caldimicrobium.</title>
        <authorList>
            <person name="Kojima H."/>
            <person name="Umezawa K."/>
            <person name="Fukui M."/>
        </authorList>
    </citation>
    <scope>NUCLEOTIDE SEQUENCE [LARGE SCALE GENOMIC DNA]</scope>
    <source>
        <strain evidence="6 7">TF1</strain>
    </source>
</reference>
<proteinExistence type="predicted"/>
<keyword evidence="2" id="KW-0472">Membrane</keyword>
<evidence type="ECO:0008006" key="8">
    <source>
        <dbReference type="Google" id="ProtNLM"/>
    </source>
</evidence>
<dbReference type="PANTHER" id="PTHR33121">
    <property type="entry name" value="CYCLIC DI-GMP PHOSPHODIESTERASE PDEF"/>
    <property type="match status" value="1"/>
</dbReference>
<keyword evidence="7" id="KW-1185">Reference proteome</keyword>